<dbReference type="EMBL" id="SSTE01016095">
    <property type="protein sequence ID" value="KAA0042422.1"/>
    <property type="molecule type" value="Genomic_DNA"/>
</dbReference>
<evidence type="ECO:0000313" key="3">
    <source>
        <dbReference type="Proteomes" id="UP000321393"/>
    </source>
</evidence>
<sequence>MGVKSAFLNGYLNEKVYVAQPKGFVDYEFPQYVYKLNKALYRLKQAPQAWYERLTMYLGERGYSRALTCSTSSLPSAWCSSSLASRCRLFCLRVVSSLPVVARVDRRSLLMVARSVRGRSQADFSHGIDSKRLNPFECFESERLVSRFGSRGGGCNSNDSKSPVVENYFSGLLLHYPRLCSAVPILFIRVAGVLSQFNENGE</sequence>
<dbReference type="InterPro" id="IPR013103">
    <property type="entry name" value="RVT_2"/>
</dbReference>
<evidence type="ECO:0000313" key="2">
    <source>
        <dbReference type="EMBL" id="KAA0042422.1"/>
    </source>
</evidence>
<name>A0A5A7TG82_CUCMM</name>
<organism evidence="2 3">
    <name type="scientific">Cucumis melo var. makuwa</name>
    <name type="common">Oriental melon</name>
    <dbReference type="NCBI Taxonomy" id="1194695"/>
    <lineage>
        <taxon>Eukaryota</taxon>
        <taxon>Viridiplantae</taxon>
        <taxon>Streptophyta</taxon>
        <taxon>Embryophyta</taxon>
        <taxon>Tracheophyta</taxon>
        <taxon>Spermatophyta</taxon>
        <taxon>Magnoliopsida</taxon>
        <taxon>eudicotyledons</taxon>
        <taxon>Gunneridae</taxon>
        <taxon>Pentapetalae</taxon>
        <taxon>rosids</taxon>
        <taxon>fabids</taxon>
        <taxon>Cucurbitales</taxon>
        <taxon>Cucurbitaceae</taxon>
        <taxon>Benincaseae</taxon>
        <taxon>Cucumis</taxon>
    </lineage>
</organism>
<dbReference type="Proteomes" id="UP000321393">
    <property type="component" value="Unassembled WGS sequence"/>
</dbReference>
<proteinExistence type="predicted"/>
<protein>
    <submittedName>
        <fullName evidence="2">Transcription factor bHLH130</fullName>
    </submittedName>
</protein>
<feature type="domain" description="Reverse transcriptase Ty1/copia-type" evidence="1">
    <location>
        <begin position="1"/>
        <end position="66"/>
    </location>
</feature>
<gene>
    <name evidence="2" type="ORF">E6C27_scaffold943G00400</name>
</gene>
<evidence type="ECO:0000259" key="1">
    <source>
        <dbReference type="Pfam" id="PF07727"/>
    </source>
</evidence>
<accession>A0A5A7TG82</accession>
<comment type="caution">
    <text evidence="2">The sequence shown here is derived from an EMBL/GenBank/DDBJ whole genome shotgun (WGS) entry which is preliminary data.</text>
</comment>
<dbReference type="AlphaFoldDB" id="A0A5A7TG82"/>
<dbReference type="Pfam" id="PF07727">
    <property type="entry name" value="RVT_2"/>
    <property type="match status" value="1"/>
</dbReference>
<reference evidence="2 3" key="1">
    <citation type="submission" date="2019-08" db="EMBL/GenBank/DDBJ databases">
        <title>Draft genome sequences of two oriental melons (Cucumis melo L. var makuwa).</title>
        <authorList>
            <person name="Kwon S.-Y."/>
        </authorList>
    </citation>
    <scope>NUCLEOTIDE SEQUENCE [LARGE SCALE GENOMIC DNA]</scope>
    <source>
        <strain evidence="3">cv. SW 3</strain>
        <tissue evidence="2">Leaf</tissue>
    </source>
</reference>
<dbReference type="OrthoDB" id="8048545at2759"/>